<dbReference type="UniPathway" id="UPA00756"/>
<keyword evidence="9" id="KW-0812">Transmembrane</keyword>
<dbReference type="GO" id="GO:0005789">
    <property type="term" value="C:endoplasmic reticulum membrane"/>
    <property type="evidence" value="ECO:0007669"/>
    <property type="project" value="UniProtKB-SubCell"/>
</dbReference>
<keyword evidence="17" id="KW-0325">Glycoprotein</keyword>
<keyword evidence="16" id="KW-1015">Disulfide bond</keyword>
<evidence type="ECO:0000313" key="24">
    <source>
        <dbReference type="Proteomes" id="UP000320475"/>
    </source>
</evidence>
<comment type="caution">
    <text evidence="21">The sequence shown here is derived from an EMBL/GenBank/DDBJ whole genome shotgun (WGS) entry which is preliminary data.</text>
</comment>
<dbReference type="UniPathway" id="UPA00755"/>
<dbReference type="EMBL" id="QEAN01000102">
    <property type="protein sequence ID" value="TPX48310.1"/>
    <property type="molecule type" value="Genomic_DNA"/>
</dbReference>
<keyword evidence="7" id="KW-0328">Glycosyltransferase</keyword>
<evidence type="ECO:0000256" key="4">
    <source>
        <dbReference type="ARBA" id="ARBA00005093"/>
    </source>
</evidence>
<comment type="similarity">
    <text evidence="5">Belongs to the glycosyltransferase 14 family. XylT subfamily.</text>
</comment>
<dbReference type="GO" id="GO:0030158">
    <property type="term" value="F:protein xylosyltransferase activity"/>
    <property type="evidence" value="ECO:0007669"/>
    <property type="project" value="UniProtKB-EC"/>
</dbReference>
<dbReference type="STRING" id="286115.A0A507DAD4"/>
<dbReference type="OrthoDB" id="2019572at2759"/>
<evidence type="ECO:0000256" key="13">
    <source>
        <dbReference type="ARBA" id="ARBA00022989"/>
    </source>
</evidence>
<dbReference type="AlphaFoldDB" id="A0A507DAD4"/>
<keyword evidence="12" id="KW-0735">Signal-anchor</keyword>
<gene>
    <name evidence="21" type="ORF">SeLEV6574_g02416</name>
    <name evidence="22" type="ORF">SeMB42_g03050</name>
</gene>
<sequence>MALLPALVISTDRSPFLRKLQLPATSNPKANSTRIWLVRHTSCLRYAMIVSLAALIVLSIWMTQSPAGQPIIYADAGQKSLYSQSKNGDLILKIPMSQNDTKRRDEPIFHTDLSKALSKIEEVELTGFKYCPWLEGATVNPWINLQPMGGNMFQTNPSRGHVASMVDALAKIVANNVATWTKPTLSQEAIQRFSCRMSIDGTNEWALLADSKWLKHINAAAYFPEMSFGTKSTLDVVTSPLSAIPSSSSQPIGIKAAHPPRKKYKMAYLVMIHEHPDALAKLLSALYSPSTLILVHLDKGSSELRPAVEQVIAEKPEYYNNVHVFSQFHIHWGGGSMVMMMLEGFLKLLDLGDWDYAVNLSGYDYPLLSGDAVHSILERDPGKVYLTHWHDSESARRLDLVFLASADQHFVVRPNAGPDRSFPFKTTFNPIKHHQWLILPRDYVMYLRTSQDAVDLLGWAEHAWVPDEWYFGMLAMSSPHWRDRINTRCGRYINFPHNALHPNWIEKRDLAKIARAGLGSYFFARKVWIVGDDRVTKWMDRWREQGNALVESGKWFGSIAGEPMALSDVPTLESDNISNGVNDVDILSEEWWQQQFVVDGNSRHHPGISNDGSISGKTSQQSQLQH</sequence>
<comment type="pathway">
    <text evidence="4">Glycan metabolism; heparan sulfate biosynthesis.</text>
</comment>
<evidence type="ECO:0000313" key="23">
    <source>
        <dbReference type="Proteomes" id="UP000317494"/>
    </source>
</evidence>
<evidence type="ECO:0000256" key="10">
    <source>
        <dbReference type="ARBA" id="ARBA00022723"/>
    </source>
</evidence>
<evidence type="ECO:0000256" key="14">
    <source>
        <dbReference type="ARBA" id="ARBA00023034"/>
    </source>
</evidence>
<evidence type="ECO:0000256" key="15">
    <source>
        <dbReference type="ARBA" id="ARBA00023136"/>
    </source>
</evidence>
<proteinExistence type="inferred from homology"/>
<comment type="pathway">
    <text evidence="3">Glycan metabolism; chondroitin sulfate biosynthesis.</text>
</comment>
<evidence type="ECO:0000313" key="22">
    <source>
        <dbReference type="EMBL" id="TPX48310.1"/>
    </source>
</evidence>
<keyword evidence="11" id="KW-0256">Endoplasmic reticulum</keyword>
<dbReference type="Proteomes" id="UP000320475">
    <property type="component" value="Unassembled WGS sequence"/>
</dbReference>
<evidence type="ECO:0000256" key="20">
    <source>
        <dbReference type="SAM" id="MobiDB-lite"/>
    </source>
</evidence>
<keyword evidence="13" id="KW-1133">Transmembrane helix</keyword>
<evidence type="ECO:0000256" key="2">
    <source>
        <dbReference type="ARBA" id="ARBA00004648"/>
    </source>
</evidence>
<organism evidence="21 24">
    <name type="scientific">Synchytrium endobioticum</name>
    <dbReference type="NCBI Taxonomy" id="286115"/>
    <lineage>
        <taxon>Eukaryota</taxon>
        <taxon>Fungi</taxon>
        <taxon>Fungi incertae sedis</taxon>
        <taxon>Chytridiomycota</taxon>
        <taxon>Chytridiomycota incertae sedis</taxon>
        <taxon>Chytridiomycetes</taxon>
        <taxon>Synchytriales</taxon>
        <taxon>Synchytriaceae</taxon>
        <taxon>Synchytrium</taxon>
    </lineage>
</organism>
<dbReference type="InterPro" id="IPR003406">
    <property type="entry name" value="Glyco_trans_14"/>
</dbReference>
<name>A0A507DAD4_9FUNG</name>
<evidence type="ECO:0000313" key="21">
    <source>
        <dbReference type="EMBL" id="TPX47860.1"/>
    </source>
</evidence>
<accession>A0A507DAD4</accession>
<comment type="catalytic activity">
    <reaction evidence="19">
        <text>UDP-alpha-D-xylose + L-seryl-[protein] = 3-O-(beta-D-xylosyl)-L-seryl-[protein] + UDP + H(+)</text>
        <dbReference type="Rhea" id="RHEA:50192"/>
        <dbReference type="Rhea" id="RHEA-COMP:9863"/>
        <dbReference type="Rhea" id="RHEA-COMP:12567"/>
        <dbReference type="ChEBI" id="CHEBI:15378"/>
        <dbReference type="ChEBI" id="CHEBI:29999"/>
        <dbReference type="ChEBI" id="CHEBI:57632"/>
        <dbReference type="ChEBI" id="CHEBI:58223"/>
        <dbReference type="ChEBI" id="CHEBI:132085"/>
        <dbReference type="EC" id="2.4.2.26"/>
    </reaction>
</comment>
<evidence type="ECO:0000256" key="17">
    <source>
        <dbReference type="ARBA" id="ARBA00023180"/>
    </source>
</evidence>
<dbReference type="Proteomes" id="UP000317494">
    <property type="component" value="Unassembled WGS sequence"/>
</dbReference>
<dbReference type="GO" id="GO:0046872">
    <property type="term" value="F:metal ion binding"/>
    <property type="evidence" value="ECO:0007669"/>
    <property type="project" value="UniProtKB-KW"/>
</dbReference>
<comment type="subcellular location">
    <subcellularLocation>
        <location evidence="2">Endoplasmic reticulum membrane</location>
        <topology evidence="2">Single-pass type II membrane protein</topology>
    </subcellularLocation>
    <subcellularLocation>
        <location evidence="1">Golgi apparatus membrane</location>
        <topology evidence="1">Single-pass type II membrane protein</topology>
    </subcellularLocation>
</comment>
<evidence type="ECO:0000256" key="6">
    <source>
        <dbReference type="ARBA" id="ARBA00011972"/>
    </source>
</evidence>
<evidence type="ECO:0000256" key="19">
    <source>
        <dbReference type="ARBA" id="ARBA00047847"/>
    </source>
</evidence>
<dbReference type="GO" id="GO:0050650">
    <property type="term" value="P:chondroitin sulfate proteoglycan biosynthetic process"/>
    <property type="evidence" value="ECO:0007669"/>
    <property type="project" value="TreeGrafter"/>
</dbReference>
<reference evidence="23 24" key="1">
    <citation type="journal article" date="2019" name="Sci. Rep.">
        <title>Comparative genomics of chytrid fungi reveal insights into the obligate biotrophic and pathogenic lifestyle of Synchytrium endobioticum.</title>
        <authorList>
            <person name="van de Vossenberg B.T.L.H."/>
            <person name="Warris S."/>
            <person name="Nguyen H.D.T."/>
            <person name="van Gent-Pelzer M.P.E."/>
            <person name="Joly D.L."/>
            <person name="van de Geest H.C."/>
            <person name="Bonants P.J.M."/>
            <person name="Smith D.S."/>
            <person name="Levesque C.A."/>
            <person name="van der Lee T.A.J."/>
        </authorList>
    </citation>
    <scope>NUCLEOTIDE SEQUENCE [LARGE SCALE GENOMIC DNA]</scope>
    <source>
        <strain evidence="21 24">LEV6574</strain>
        <strain evidence="22 23">MB42</strain>
    </source>
</reference>
<evidence type="ECO:0000256" key="7">
    <source>
        <dbReference type="ARBA" id="ARBA00022676"/>
    </source>
</evidence>
<dbReference type="GO" id="GO:0015012">
    <property type="term" value="P:heparan sulfate proteoglycan biosynthetic process"/>
    <property type="evidence" value="ECO:0007669"/>
    <property type="project" value="UniProtKB-UniPathway"/>
</dbReference>
<dbReference type="VEuPathDB" id="FungiDB:SeMB42_g03050"/>
<evidence type="ECO:0000256" key="8">
    <source>
        <dbReference type="ARBA" id="ARBA00022679"/>
    </source>
</evidence>
<feature type="compositionally biased region" description="Polar residues" evidence="20">
    <location>
        <begin position="610"/>
        <end position="626"/>
    </location>
</feature>
<keyword evidence="8" id="KW-0808">Transferase</keyword>
<evidence type="ECO:0000256" key="12">
    <source>
        <dbReference type="ARBA" id="ARBA00022968"/>
    </source>
</evidence>
<feature type="region of interest" description="Disordered" evidence="20">
    <location>
        <begin position="602"/>
        <end position="626"/>
    </location>
</feature>
<evidence type="ECO:0000256" key="11">
    <source>
        <dbReference type="ARBA" id="ARBA00022824"/>
    </source>
</evidence>
<evidence type="ECO:0000256" key="3">
    <source>
        <dbReference type="ARBA" id="ARBA00004840"/>
    </source>
</evidence>
<keyword evidence="10" id="KW-0479">Metal-binding</keyword>
<dbReference type="Pfam" id="PF02485">
    <property type="entry name" value="Branch"/>
    <property type="match status" value="1"/>
</dbReference>
<keyword evidence="23" id="KW-1185">Reference proteome</keyword>
<evidence type="ECO:0000256" key="1">
    <source>
        <dbReference type="ARBA" id="ARBA00004323"/>
    </source>
</evidence>
<evidence type="ECO:0000256" key="16">
    <source>
        <dbReference type="ARBA" id="ARBA00023157"/>
    </source>
</evidence>
<keyword evidence="15" id="KW-0472">Membrane</keyword>
<dbReference type="EC" id="2.4.2.26" evidence="6"/>
<dbReference type="GO" id="GO:0000139">
    <property type="term" value="C:Golgi membrane"/>
    <property type="evidence" value="ECO:0007669"/>
    <property type="project" value="UniProtKB-SubCell"/>
</dbReference>
<evidence type="ECO:0000256" key="18">
    <source>
        <dbReference type="ARBA" id="ARBA00042865"/>
    </source>
</evidence>
<dbReference type="InterPro" id="IPR043538">
    <property type="entry name" value="XYLT"/>
</dbReference>
<dbReference type="EMBL" id="QEAM01000067">
    <property type="protein sequence ID" value="TPX47860.1"/>
    <property type="molecule type" value="Genomic_DNA"/>
</dbReference>
<evidence type="ECO:0000256" key="5">
    <source>
        <dbReference type="ARBA" id="ARBA00010195"/>
    </source>
</evidence>
<dbReference type="PANTHER" id="PTHR46025">
    <property type="entry name" value="XYLOSYLTRANSFERASE OXT"/>
    <property type="match status" value="1"/>
</dbReference>
<dbReference type="PANTHER" id="PTHR46025:SF3">
    <property type="entry name" value="XYLOSYLTRANSFERASE OXT"/>
    <property type="match status" value="1"/>
</dbReference>
<evidence type="ECO:0000256" key="9">
    <source>
        <dbReference type="ARBA" id="ARBA00022692"/>
    </source>
</evidence>
<protein>
    <recommendedName>
        <fullName evidence="6">protein xylosyltransferase</fullName>
        <ecNumber evidence="6">2.4.2.26</ecNumber>
    </recommendedName>
    <alternativeName>
        <fullName evidence="18">Peptide O-xylosyltransferase</fullName>
    </alternativeName>
</protein>
<keyword evidence="14" id="KW-0333">Golgi apparatus</keyword>